<gene>
    <name evidence="2" type="ORF">J8C06_05990</name>
</gene>
<evidence type="ECO:0000259" key="1">
    <source>
        <dbReference type="Pfam" id="PF08861"/>
    </source>
</evidence>
<reference evidence="2 3" key="1">
    <citation type="submission" date="2021-03" db="EMBL/GenBank/DDBJ databases">
        <title>Genomic and phenotypic characterization of Chloracidobacterium isolates provides evidence for multiple species.</title>
        <authorList>
            <person name="Saini M.K."/>
            <person name="Costas A.M.G."/>
            <person name="Tank M."/>
            <person name="Bryant D.A."/>
        </authorList>
    </citation>
    <scope>NUCLEOTIDE SEQUENCE [LARGE SCALE GENOMIC DNA]</scope>
    <source>
        <strain evidence="2 3">BV2-C</strain>
    </source>
</reference>
<dbReference type="Proteomes" id="UP000676506">
    <property type="component" value="Chromosome 1"/>
</dbReference>
<protein>
    <submittedName>
        <fullName evidence="2">DUF1828 domain-containing protein</fullName>
    </submittedName>
</protein>
<proteinExistence type="predicted"/>
<dbReference type="RefSeq" id="WP_211427822.1">
    <property type="nucleotide sequence ID" value="NZ_CP072648.1"/>
</dbReference>
<organism evidence="2 3">
    <name type="scientific">Chloracidobacterium validum</name>
    <dbReference type="NCBI Taxonomy" id="2821543"/>
    <lineage>
        <taxon>Bacteria</taxon>
        <taxon>Pseudomonadati</taxon>
        <taxon>Acidobacteriota</taxon>
        <taxon>Terriglobia</taxon>
        <taxon>Terriglobales</taxon>
        <taxon>Acidobacteriaceae</taxon>
        <taxon>Chloracidobacterium</taxon>
    </lineage>
</organism>
<dbReference type="EMBL" id="CP072648">
    <property type="protein sequence ID" value="QUW01930.1"/>
    <property type="molecule type" value="Genomic_DNA"/>
</dbReference>
<accession>A0ABX8B8I2</accession>
<dbReference type="Pfam" id="PF08861">
    <property type="entry name" value="DUF1828"/>
    <property type="match status" value="1"/>
</dbReference>
<feature type="domain" description="DUF1828" evidence="1">
    <location>
        <begin position="33"/>
        <end position="121"/>
    </location>
</feature>
<evidence type="ECO:0000313" key="3">
    <source>
        <dbReference type="Proteomes" id="UP000676506"/>
    </source>
</evidence>
<name>A0ABX8B8I2_9BACT</name>
<dbReference type="InterPro" id="IPR014960">
    <property type="entry name" value="DUF1828"/>
</dbReference>
<evidence type="ECO:0000313" key="2">
    <source>
        <dbReference type="EMBL" id="QUW01930.1"/>
    </source>
</evidence>
<sequence>MNAQELCAALQADWSSLFECSPAPKEGVLRVRTPFMYPDGGVIDVFVLPRDGGFEVTDFGEALGWLRMQSVRGHLSAKQYRLVQDICLTLGVEFFHGQIMLRCEKNTVSQAVVRVGQSALRLADLWFTLRRRAVETVSDEVGDWLQEKVIPFEREVRHVGRSGRSWTVDYQTRTAQRTCLVFVLSTGSRAAARRVTEHVVTGLYDLSHLRVVQPALSFASLFDDTEDVWQEEDFRLVEGLSTIVHWSRPDEFENVLKAA</sequence>
<keyword evidence="3" id="KW-1185">Reference proteome</keyword>